<name>A0A803PKK1_CANSA</name>
<feature type="region of interest" description="Disordered" evidence="1">
    <location>
        <begin position="1"/>
        <end position="31"/>
    </location>
</feature>
<reference evidence="2" key="2">
    <citation type="submission" date="2021-03" db="UniProtKB">
        <authorList>
            <consortium name="EnsemblPlants"/>
        </authorList>
    </citation>
    <scope>IDENTIFICATION</scope>
</reference>
<protein>
    <submittedName>
        <fullName evidence="2">Uncharacterized protein</fullName>
    </submittedName>
</protein>
<evidence type="ECO:0000313" key="3">
    <source>
        <dbReference type="Proteomes" id="UP000596661"/>
    </source>
</evidence>
<sequence length="116" mass="13027">MGDKSIPNRSKGKRLVVEDDDSNFAPPALKWDRGPTKKKAKVFVPHNISPTSENKMEKVQDDHGLELMLENIHQTVEERKSLKLDGLFLDESIDDRGSLKPTFESGSSSKILIPKI</sequence>
<proteinExistence type="predicted"/>
<organism evidence="2 3">
    <name type="scientific">Cannabis sativa</name>
    <name type="common">Hemp</name>
    <name type="synonym">Marijuana</name>
    <dbReference type="NCBI Taxonomy" id="3483"/>
    <lineage>
        <taxon>Eukaryota</taxon>
        <taxon>Viridiplantae</taxon>
        <taxon>Streptophyta</taxon>
        <taxon>Embryophyta</taxon>
        <taxon>Tracheophyta</taxon>
        <taxon>Spermatophyta</taxon>
        <taxon>Magnoliopsida</taxon>
        <taxon>eudicotyledons</taxon>
        <taxon>Gunneridae</taxon>
        <taxon>Pentapetalae</taxon>
        <taxon>rosids</taxon>
        <taxon>fabids</taxon>
        <taxon>Rosales</taxon>
        <taxon>Cannabaceae</taxon>
        <taxon>Cannabis</taxon>
    </lineage>
</organism>
<accession>A0A803PKK1</accession>
<dbReference type="EnsemblPlants" id="evm.model.05.1245">
    <property type="protein sequence ID" value="cds.evm.model.05.1245"/>
    <property type="gene ID" value="evm.TU.05.1245"/>
</dbReference>
<reference evidence="2" key="1">
    <citation type="submission" date="2018-11" db="EMBL/GenBank/DDBJ databases">
        <authorList>
            <person name="Grassa J C."/>
        </authorList>
    </citation>
    <scope>NUCLEOTIDE SEQUENCE [LARGE SCALE GENOMIC DNA]</scope>
</reference>
<evidence type="ECO:0000313" key="2">
    <source>
        <dbReference type="EnsemblPlants" id="cds.evm.model.05.1245"/>
    </source>
</evidence>
<keyword evidence="3" id="KW-1185">Reference proteome</keyword>
<dbReference type="Gramene" id="evm.model.05.1245">
    <property type="protein sequence ID" value="cds.evm.model.05.1245"/>
    <property type="gene ID" value="evm.TU.05.1245"/>
</dbReference>
<dbReference type="AlphaFoldDB" id="A0A803PKK1"/>
<dbReference type="Proteomes" id="UP000596661">
    <property type="component" value="Chromosome 5"/>
</dbReference>
<dbReference type="EMBL" id="UZAU01000511">
    <property type="status" value="NOT_ANNOTATED_CDS"/>
    <property type="molecule type" value="Genomic_DNA"/>
</dbReference>
<evidence type="ECO:0000256" key="1">
    <source>
        <dbReference type="SAM" id="MobiDB-lite"/>
    </source>
</evidence>